<evidence type="ECO:0000259" key="17">
    <source>
        <dbReference type="SMART" id="SM00382"/>
    </source>
</evidence>
<keyword evidence="7" id="KW-0547">Nucleotide-binding</keyword>
<keyword evidence="9" id="KW-1005">Bacterial flagellum biogenesis</keyword>
<dbReference type="RefSeq" id="WP_125229542.1">
    <property type="nucleotide sequence ID" value="NZ_RWJI01000001.1"/>
</dbReference>
<sequence length="442" mass="46872">MTRLETILSTRHGVATLCDADPRRVGRLAALTGQYCEVSGFPYPLGTGTRMQAENGDFAEGEVVGFQGQRAIIQPLGDVGNIASGAAVYPNGRHDMIEVGEELLGRVIDAKGRPLDGGIMPSCSGRQKIAGEDSNPLDRGRVVRAMDTGVRAINALLTIGEGQRVAIVAGSGVGKSVLMGQILQGIDADIIVIGLIGERAREVSDFVEGKLTPDIRHKSVVVAVTADQVPLLRLRAAMRATAIAEYFAHQGKRVLLMIDSLTRIAHAQREIGLAMGEPPTMKGYTPSALALIPQLVERAGVDRRSGGSITAIYTVLADGGDLEDPVVDAARAIVDGHIILSRTLAESSIFPAIDVGRSLSRLMPDIVDRVHLAAAARFRQLWSSYEQNSDLVMLGAYAPGSDAVLDDAIAQRPAMLNFITQPMQSVAPFADARAELVEGMGA</sequence>
<feature type="domain" description="AAA+ ATPase" evidence="17">
    <location>
        <begin position="161"/>
        <end position="344"/>
    </location>
</feature>
<dbReference type="NCBIfam" id="TIGR01026">
    <property type="entry name" value="fliI_yscN"/>
    <property type="match status" value="1"/>
</dbReference>
<dbReference type="EC" id="7.1.2.2" evidence="3"/>
<evidence type="ECO:0000256" key="5">
    <source>
        <dbReference type="ARBA" id="ARBA00022448"/>
    </source>
</evidence>
<name>A0A426RRE3_9SPHN</name>
<evidence type="ECO:0000256" key="7">
    <source>
        <dbReference type="ARBA" id="ARBA00022741"/>
    </source>
</evidence>
<dbReference type="PANTHER" id="PTHR15184">
    <property type="entry name" value="ATP SYNTHASE"/>
    <property type="match status" value="1"/>
</dbReference>
<proteinExistence type="inferred from homology"/>
<keyword evidence="8" id="KW-0375">Hydrogen ion transport</keyword>
<dbReference type="GO" id="GO:0044781">
    <property type="term" value="P:bacterial-type flagellum organization"/>
    <property type="evidence" value="ECO:0007669"/>
    <property type="project" value="UniProtKB-KW"/>
</dbReference>
<dbReference type="GO" id="GO:0030254">
    <property type="term" value="P:protein secretion by the type III secretion system"/>
    <property type="evidence" value="ECO:0007669"/>
    <property type="project" value="InterPro"/>
</dbReference>
<comment type="catalytic activity">
    <reaction evidence="16">
        <text>ATP + H2O + cellular proteinSide 1 = ADP + phosphate + cellular proteinSide 2.</text>
        <dbReference type="EC" id="7.4.2.8"/>
    </reaction>
</comment>
<evidence type="ECO:0000313" key="18">
    <source>
        <dbReference type="EMBL" id="RRQ51528.1"/>
    </source>
</evidence>
<comment type="similarity">
    <text evidence="2">Belongs to the ATPase alpha/beta chains family.</text>
</comment>
<dbReference type="SMART" id="SM00382">
    <property type="entry name" value="AAA"/>
    <property type="match status" value="1"/>
</dbReference>
<evidence type="ECO:0000256" key="15">
    <source>
        <dbReference type="ARBA" id="ARBA00023310"/>
    </source>
</evidence>
<comment type="subcellular location">
    <subcellularLocation>
        <location evidence="1">Cytoplasm</location>
    </subcellularLocation>
</comment>
<evidence type="ECO:0000256" key="8">
    <source>
        <dbReference type="ARBA" id="ARBA00022781"/>
    </source>
</evidence>
<evidence type="ECO:0000256" key="10">
    <source>
        <dbReference type="ARBA" id="ARBA00022840"/>
    </source>
</evidence>
<keyword evidence="6" id="KW-0963">Cytoplasm</keyword>
<keyword evidence="19" id="KW-1185">Reference proteome</keyword>
<evidence type="ECO:0000256" key="14">
    <source>
        <dbReference type="ARBA" id="ARBA00023225"/>
    </source>
</evidence>
<dbReference type="GO" id="GO:0030257">
    <property type="term" value="C:type III protein secretion system complex"/>
    <property type="evidence" value="ECO:0007669"/>
    <property type="project" value="InterPro"/>
</dbReference>
<accession>A0A426RRE3</accession>
<dbReference type="CDD" id="cd01136">
    <property type="entry name" value="ATPase_flagellum-secretory_path_III"/>
    <property type="match status" value="1"/>
</dbReference>
<evidence type="ECO:0000256" key="3">
    <source>
        <dbReference type="ARBA" id="ARBA00012473"/>
    </source>
</evidence>
<dbReference type="SUPFAM" id="SSF52540">
    <property type="entry name" value="P-loop containing nucleoside triphosphate hydrolases"/>
    <property type="match status" value="1"/>
</dbReference>
<dbReference type="InterPro" id="IPR005714">
    <property type="entry name" value="ATPase_T3SS_FliI/YscN"/>
</dbReference>
<dbReference type="Proteomes" id="UP000268553">
    <property type="component" value="Unassembled WGS sequence"/>
</dbReference>
<evidence type="ECO:0000256" key="13">
    <source>
        <dbReference type="ARBA" id="ARBA00023065"/>
    </source>
</evidence>
<evidence type="ECO:0000256" key="6">
    <source>
        <dbReference type="ARBA" id="ARBA00022490"/>
    </source>
</evidence>
<keyword evidence="11" id="KW-0653">Protein transport</keyword>
<evidence type="ECO:0000256" key="4">
    <source>
        <dbReference type="ARBA" id="ARBA00020580"/>
    </source>
</evidence>
<keyword evidence="5" id="KW-0813">Transport</keyword>
<keyword evidence="15" id="KW-0066">ATP synthesis</keyword>
<organism evidence="18 19">
    <name type="scientific">Sphingorhabdus wooponensis</name>
    <dbReference type="NCBI Taxonomy" id="940136"/>
    <lineage>
        <taxon>Bacteria</taxon>
        <taxon>Pseudomonadati</taxon>
        <taxon>Pseudomonadota</taxon>
        <taxon>Alphaproteobacteria</taxon>
        <taxon>Sphingomonadales</taxon>
        <taxon>Sphingomonadaceae</taxon>
        <taxon>Sphingorhabdus</taxon>
    </lineage>
</organism>
<dbReference type="AlphaFoldDB" id="A0A426RRE3"/>
<evidence type="ECO:0000256" key="16">
    <source>
        <dbReference type="ARBA" id="ARBA00034006"/>
    </source>
</evidence>
<dbReference type="PROSITE" id="PS00152">
    <property type="entry name" value="ATPASE_ALPHA_BETA"/>
    <property type="match status" value="1"/>
</dbReference>
<dbReference type="InterPro" id="IPR040627">
    <property type="entry name" value="T3SS_ATPase_C"/>
</dbReference>
<protein>
    <recommendedName>
        <fullName evidence="4">Flagellum-specific ATP synthase</fullName>
        <ecNumber evidence="3">7.1.2.2</ecNumber>
    </recommendedName>
</protein>
<keyword evidence="10" id="KW-0067">ATP-binding</keyword>
<dbReference type="InterPro" id="IPR003593">
    <property type="entry name" value="AAA+_ATPase"/>
</dbReference>
<keyword evidence="13" id="KW-0406">Ion transport</keyword>
<reference evidence="18 19" key="1">
    <citation type="submission" date="2018-12" db="EMBL/GenBank/DDBJ databases">
        <authorList>
            <person name="Kim S.-J."/>
            <person name="Jung G.-Y."/>
        </authorList>
    </citation>
    <scope>NUCLEOTIDE SEQUENCE [LARGE SCALE GENOMIC DNA]</scope>
    <source>
        <strain evidence="18 19">03SU3-P</strain>
    </source>
</reference>
<evidence type="ECO:0000256" key="12">
    <source>
        <dbReference type="ARBA" id="ARBA00022967"/>
    </source>
</evidence>
<evidence type="ECO:0000256" key="11">
    <source>
        <dbReference type="ARBA" id="ARBA00022927"/>
    </source>
</evidence>
<dbReference type="GO" id="GO:0005737">
    <property type="term" value="C:cytoplasm"/>
    <property type="evidence" value="ECO:0007669"/>
    <property type="project" value="UniProtKB-SubCell"/>
</dbReference>
<dbReference type="InterPro" id="IPR050053">
    <property type="entry name" value="ATPase_alpha/beta_chains"/>
</dbReference>
<dbReference type="InterPro" id="IPR027417">
    <property type="entry name" value="P-loop_NTPase"/>
</dbReference>
<comment type="caution">
    <text evidence="18">The sequence shown here is derived from an EMBL/GenBank/DDBJ whole genome shotgun (WGS) entry which is preliminary data.</text>
</comment>
<keyword evidence="14" id="KW-1006">Bacterial flagellum protein export</keyword>
<dbReference type="EMBL" id="RWJI01000001">
    <property type="protein sequence ID" value="RRQ51528.1"/>
    <property type="molecule type" value="Genomic_DNA"/>
</dbReference>
<dbReference type="GO" id="GO:0046933">
    <property type="term" value="F:proton-transporting ATP synthase activity, rotational mechanism"/>
    <property type="evidence" value="ECO:0007669"/>
    <property type="project" value="TreeGrafter"/>
</dbReference>
<dbReference type="GO" id="GO:0008564">
    <property type="term" value="F:protein-exporting ATPase activity"/>
    <property type="evidence" value="ECO:0007669"/>
    <property type="project" value="UniProtKB-EC"/>
</dbReference>
<evidence type="ECO:0000256" key="2">
    <source>
        <dbReference type="ARBA" id="ARBA00008936"/>
    </source>
</evidence>
<dbReference type="Gene3D" id="3.40.50.12240">
    <property type="match status" value="1"/>
</dbReference>
<dbReference type="PANTHER" id="PTHR15184:SF81">
    <property type="entry name" value="FLAGELLUM-SPECIFIC ATP SYNTHASE"/>
    <property type="match status" value="1"/>
</dbReference>
<dbReference type="OrthoDB" id="9803053at2"/>
<evidence type="ECO:0000256" key="9">
    <source>
        <dbReference type="ARBA" id="ARBA00022795"/>
    </source>
</evidence>
<dbReference type="InterPro" id="IPR000194">
    <property type="entry name" value="ATPase_F1/V1/A1_a/bsu_nucl-bd"/>
</dbReference>
<dbReference type="GO" id="GO:0016887">
    <property type="term" value="F:ATP hydrolysis activity"/>
    <property type="evidence" value="ECO:0007669"/>
    <property type="project" value="InterPro"/>
</dbReference>
<keyword evidence="12" id="KW-1278">Translocase</keyword>
<evidence type="ECO:0000313" key="19">
    <source>
        <dbReference type="Proteomes" id="UP000268553"/>
    </source>
</evidence>
<gene>
    <name evidence="18" type="ORF">D7D48_01105</name>
</gene>
<dbReference type="FunFam" id="3.40.50.12240:FF:000002">
    <property type="entry name" value="Flagellum-specific ATP synthase FliI"/>
    <property type="match status" value="1"/>
</dbReference>
<evidence type="ECO:0000256" key="1">
    <source>
        <dbReference type="ARBA" id="ARBA00004496"/>
    </source>
</evidence>
<dbReference type="InterPro" id="IPR020003">
    <property type="entry name" value="ATPase_a/bsu_AS"/>
</dbReference>
<dbReference type="Pfam" id="PF00006">
    <property type="entry name" value="ATP-synt_ab"/>
    <property type="match status" value="1"/>
</dbReference>
<dbReference type="Pfam" id="PF18269">
    <property type="entry name" value="T3SS_ATPase_C"/>
    <property type="match status" value="1"/>
</dbReference>
<dbReference type="GO" id="GO:0005524">
    <property type="term" value="F:ATP binding"/>
    <property type="evidence" value="ECO:0007669"/>
    <property type="project" value="UniProtKB-KW"/>
</dbReference>